<reference evidence="1 2" key="1">
    <citation type="submission" date="2019-06" db="EMBL/GenBank/DDBJ databases">
        <authorList>
            <consortium name="NARMS: The National Antimicrobial Resistance Monitoring System"/>
        </authorList>
    </citation>
    <scope>NUCLEOTIDE SEQUENCE [LARGE SCALE GENOMIC DNA]</scope>
    <source>
        <strain evidence="1 2">FSIS11921886</strain>
    </source>
</reference>
<dbReference type="AlphaFoldDB" id="A0A8S7CV68"/>
<dbReference type="RefSeq" id="WP_137504030.1">
    <property type="nucleotide sequence ID" value="NZ_BFTE01000006.1"/>
</dbReference>
<proteinExistence type="predicted"/>
<evidence type="ECO:0000313" key="1">
    <source>
        <dbReference type="EMBL" id="EFB2195161.1"/>
    </source>
</evidence>
<protein>
    <submittedName>
        <fullName evidence="1">Uncharacterized protein</fullName>
    </submittedName>
</protein>
<gene>
    <name evidence="1" type="ORF">FIJ20_23790</name>
</gene>
<dbReference type="EMBL" id="AASDFP010000086">
    <property type="protein sequence ID" value="EFB2195161.1"/>
    <property type="molecule type" value="Genomic_DNA"/>
</dbReference>
<accession>A0A8S7CV68</accession>
<organism evidence="1 2">
    <name type="scientific">Escherichia coli</name>
    <dbReference type="NCBI Taxonomy" id="562"/>
    <lineage>
        <taxon>Bacteria</taxon>
        <taxon>Pseudomonadati</taxon>
        <taxon>Pseudomonadota</taxon>
        <taxon>Gammaproteobacteria</taxon>
        <taxon>Enterobacterales</taxon>
        <taxon>Enterobacteriaceae</taxon>
        <taxon>Escherichia</taxon>
    </lineage>
</organism>
<sequence>MKEKRLLPEQIYITTNPYTIKVNLPANTQLFLNSVSTGKSESYSNDTNQETIIDVVLNVTGATDKYLCIVVGPHNYNFVTEVIDPTKYTTEYFELLELLKEINIIIEERIKTGGVHTTTINNKTLVAEPLSVLEQMRNRYTKRANTLWAIMNNKPSSGNGKPIKSVTVLRDPNYPNKWGQR</sequence>
<evidence type="ECO:0000313" key="2">
    <source>
        <dbReference type="Proteomes" id="UP000519859"/>
    </source>
</evidence>
<comment type="caution">
    <text evidence="1">The sequence shown here is derived from an EMBL/GenBank/DDBJ whole genome shotgun (WGS) entry which is preliminary data.</text>
</comment>
<name>A0A8S7CV68_ECOLX</name>
<dbReference type="Proteomes" id="UP000519859">
    <property type="component" value="Unassembled WGS sequence"/>
</dbReference>